<evidence type="ECO:0000313" key="1">
    <source>
        <dbReference type="EMBL" id="GAH11857.1"/>
    </source>
</evidence>
<protein>
    <submittedName>
        <fullName evidence="1">Uncharacterized protein</fullName>
    </submittedName>
</protein>
<accession>X1CVJ2</accession>
<reference evidence="1" key="1">
    <citation type="journal article" date="2014" name="Front. Microbiol.">
        <title>High frequency of phylogenetically diverse reductive dehalogenase-homologous genes in deep subseafloor sedimentary metagenomes.</title>
        <authorList>
            <person name="Kawai M."/>
            <person name="Futagami T."/>
            <person name="Toyoda A."/>
            <person name="Takaki Y."/>
            <person name="Nishi S."/>
            <person name="Hori S."/>
            <person name="Arai W."/>
            <person name="Tsubouchi T."/>
            <person name="Morono Y."/>
            <person name="Uchiyama I."/>
            <person name="Ito T."/>
            <person name="Fujiyama A."/>
            <person name="Inagaki F."/>
            <person name="Takami H."/>
        </authorList>
    </citation>
    <scope>NUCLEOTIDE SEQUENCE</scope>
    <source>
        <strain evidence="1">Expedition CK06-06</strain>
    </source>
</reference>
<proteinExistence type="predicted"/>
<gene>
    <name evidence="1" type="ORF">S01H4_61560</name>
</gene>
<comment type="caution">
    <text evidence="1">The sequence shown here is derived from an EMBL/GenBank/DDBJ whole genome shotgun (WGS) entry which is preliminary data.</text>
</comment>
<name>X1CVJ2_9ZZZZ</name>
<dbReference type="EMBL" id="BART01036524">
    <property type="protein sequence ID" value="GAH11857.1"/>
    <property type="molecule type" value="Genomic_DNA"/>
</dbReference>
<organism evidence="1">
    <name type="scientific">marine sediment metagenome</name>
    <dbReference type="NCBI Taxonomy" id="412755"/>
    <lineage>
        <taxon>unclassified sequences</taxon>
        <taxon>metagenomes</taxon>
        <taxon>ecological metagenomes</taxon>
    </lineage>
</organism>
<sequence length="84" mass="9443">APLRAYLADNGKAHKPFVLPQRDPIYYDSLLKTYSVPELVNDRVRVSKSLLGRAARNKDSIAVEVPITAATPKAVQLEPWQERE</sequence>
<feature type="non-terminal residue" evidence="1">
    <location>
        <position position="1"/>
    </location>
</feature>
<dbReference type="AlphaFoldDB" id="X1CVJ2"/>